<dbReference type="InterPro" id="IPR005325">
    <property type="entry name" value="DUF308_memb"/>
</dbReference>
<feature type="transmembrane region" description="Helical" evidence="1">
    <location>
        <begin position="39"/>
        <end position="60"/>
    </location>
</feature>
<dbReference type="RefSeq" id="WP_255059833.1">
    <property type="nucleotide sequence ID" value="NZ_JANDBD010000004.1"/>
</dbReference>
<keyword evidence="1" id="KW-0812">Transmembrane</keyword>
<feature type="transmembrane region" description="Helical" evidence="1">
    <location>
        <begin position="153"/>
        <end position="177"/>
    </location>
</feature>
<dbReference type="Proteomes" id="UP001651690">
    <property type="component" value="Unassembled WGS sequence"/>
</dbReference>
<dbReference type="EMBL" id="JANDBD010000004">
    <property type="protein sequence ID" value="MCP9272616.1"/>
    <property type="molecule type" value="Genomic_DNA"/>
</dbReference>
<sequence length="193" mass="20115">MTNQAPPALLPHLWKSALAAGLLAIILGALVLWRPAAAIFVTAIFFGAYLLVTGISQLVLAFSVRSSFGGRALLFISGAASLILAILCFVNFQNSIDLLAIWIGVGFIFRGVSTVMSSISDPSLPGRIWEIVIGVISVIAGIVMFAAPMEGLVAVTQVTGVILIVIGVFEIVAAWGIRKATTGATPPSIESIP</sequence>
<dbReference type="PANTHER" id="PTHR34989">
    <property type="entry name" value="PROTEIN HDED"/>
    <property type="match status" value="1"/>
</dbReference>
<name>A0ABT1M0E8_9MYCO</name>
<feature type="transmembrane region" description="Helical" evidence="1">
    <location>
        <begin position="72"/>
        <end position="92"/>
    </location>
</feature>
<protein>
    <submittedName>
        <fullName evidence="2">HdeD family acid-resistance protein</fullName>
    </submittedName>
</protein>
<keyword evidence="3" id="KW-1185">Reference proteome</keyword>
<comment type="caution">
    <text evidence="2">The sequence shown here is derived from an EMBL/GenBank/DDBJ whole genome shotgun (WGS) entry which is preliminary data.</text>
</comment>
<feature type="transmembrane region" description="Helical" evidence="1">
    <location>
        <begin position="128"/>
        <end position="147"/>
    </location>
</feature>
<evidence type="ECO:0000313" key="2">
    <source>
        <dbReference type="EMBL" id="MCP9272616.1"/>
    </source>
</evidence>
<keyword evidence="1" id="KW-0472">Membrane</keyword>
<reference evidence="2 3" key="1">
    <citation type="submission" date="2022-06" db="EMBL/GenBank/DDBJ databases">
        <title>Mycolicibacterium sp. CAU 1645 isolated from seawater.</title>
        <authorList>
            <person name="Kim W."/>
        </authorList>
    </citation>
    <scope>NUCLEOTIDE SEQUENCE [LARGE SCALE GENOMIC DNA]</scope>
    <source>
        <strain evidence="2 3">CAU 1645</strain>
    </source>
</reference>
<organism evidence="2 3">
    <name type="scientific">Mycolicibacterium arenosum</name>
    <dbReference type="NCBI Taxonomy" id="2952157"/>
    <lineage>
        <taxon>Bacteria</taxon>
        <taxon>Bacillati</taxon>
        <taxon>Actinomycetota</taxon>
        <taxon>Actinomycetes</taxon>
        <taxon>Mycobacteriales</taxon>
        <taxon>Mycobacteriaceae</taxon>
        <taxon>Mycolicibacterium</taxon>
    </lineage>
</organism>
<gene>
    <name evidence="2" type="ORF">NM203_10530</name>
</gene>
<dbReference type="InterPro" id="IPR052712">
    <property type="entry name" value="Acid_resist_chaperone_HdeD"/>
</dbReference>
<feature type="transmembrane region" description="Helical" evidence="1">
    <location>
        <begin position="98"/>
        <end position="116"/>
    </location>
</feature>
<evidence type="ECO:0000313" key="3">
    <source>
        <dbReference type="Proteomes" id="UP001651690"/>
    </source>
</evidence>
<feature type="transmembrane region" description="Helical" evidence="1">
    <location>
        <begin position="12"/>
        <end position="33"/>
    </location>
</feature>
<evidence type="ECO:0000256" key="1">
    <source>
        <dbReference type="SAM" id="Phobius"/>
    </source>
</evidence>
<dbReference type="PANTHER" id="PTHR34989:SF1">
    <property type="entry name" value="PROTEIN HDED"/>
    <property type="match status" value="1"/>
</dbReference>
<dbReference type="Pfam" id="PF03729">
    <property type="entry name" value="DUF308"/>
    <property type="match status" value="2"/>
</dbReference>
<accession>A0ABT1M0E8</accession>
<proteinExistence type="predicted"/>
<keyword evidence="1" id="KW-1133">Transmembrane helix</keyword>